<feature type="region of interest" description="Disordered" evidence="1">
    <location>
        <begin position="331"/>
        <end position="384"/>
    </location>
</feature>
<gene>
    <name evidence="2" type="ORF">EGW08_017163</name>
</gene>
<comment type="caution">
    <text evidence="2">The sequence shown here is derived from an EMBL/GenBank/DDBJ whole genome shotgun (WGS) entry which is preliminary data.</text>
</comment>
<evidence type="ECO:0000256" key="1">
    <source>
        <dbReference type="SAM" id="MobiDB-lite"/>
    </source>
</evidence>
<dbReference type="AlphaFoldDB" id="A0A433T0K7"/>
<sequence length="566" mass="57946">MLGNKDGVPLTGGMLGNKDGVPLTGGMLGNKDGVPLTGGMLGNKDGVPLSGGMLGNKDGGPLSGGMLGNKDGLPSTGGMLGNKDGVPSTGGMPGNKDGVPLSDWRMRNTTTPGSPVVGGVSGNVVVPGASMTGGMEGSKDGVSLANGMLGYKDDVPLVGGMLGNKDNVPSVGGMLGNKDGVPSAAGMQENMTILRPNSNEAMPGNKDSMPVAGTNIGTSFFSHPTTLSVSNDQLPPEAKLLEQTNIPPSLDIKLPSKESWPAQQNIPGNVGTRGWPETLPSGEQKIDLGVDFRGSPEEVRQMLVNRGILQGTNQGQSAGGLNIQNLGKDIGAEAPNVQPHGVEPNEQVKGSPSVLTKPMSSDGSPSGAFGAGKDSDNLSHSLGSTLGHSENSVYPMSIPAVTLQNASSGKVFVDGGLVPDFGGGGLKNGVIPNPFEAGNLNTLDYGMGVKGLTDETKNLYTADKNNLFPSGKISDPDSLRFKSSLENTQQGDVVKVPVGTADNFYEMNPKLASNPGIALNKDGDSQVVDKTGLEKPAQTSMLSSWEEYGQTGLDVSVEVKADPDLY</sequence>
<organism evidence="2 3">
    <name type="scientific">Elysia chlorotica</name>
    <name type="common">Eastern emerald elysia</name>
    <name type="synonym">Sea slug</name>
    <dbReference type="NCBI Taxonomy" id="188477"/>
    <lineage>
        <taxon>Eukaryota</taxon>
        <taxon>Metazoa</taxon>
        <taxon>Spiralia</taxon>
        <taxon>Lophotrochozoa</taxon>
        <taxon>Mollusca</taxon>
        <taxon>Gastropoda</taxon>
        <taxon>Heterobranchia</taxon>
        <taxon>Euthyneura</taxon>
        <taxon>Panpulmonata</taxon>
        <taxon>Sacoglossa</taxon>
        <taxon>Placobranchoidea</taxon>
        <taxon>Plakobranchidae</taxon>
        <taxon>Elysia</taxon>
    </lineage>
</organism>
<accession>A0A433T0K7</accession>
<reference evidence="2 3" key="1">
    <citation type="submission" date="2019-01" db="EMBL/GenBank/DDBJ databases">
        <title>A draft genome assembly of the solar-powered sea slug Elysia chlorotica.</title>
        <authorList>
            <person name="Cai H."/>
            <person name="Li Q."/>
            <person name="Fang X."/>
            <person name="Li J."/>
            <person name="Curtis N.E."/>
            <person name="Altenburger A."/>
            <person name="Shibata T."/>
            <person name="Feng M."/>
            <person name="Maeda T."/>
            <person name="Schwartz J.A."/>
            <person name="Shigenobu S."/>
            <person name="Lundholm N."/>
            <person name="Nishiyama T."/>
            <person name="Yang H."/>
            <person name="Hasebe M."/>
            <person name="Li S."/>
            <person name="Pierce S.K."/>
            <person name="Wang J."/>
        </authorList>
    </citation>
    <scope>NUCLEOTIDE SEQUENCE [LARGE SCALE GENOMIC DNA]</scope>
    <source>
        <strain evidence="2">EC2010</strain>
        <tissue evidence="2">Whole organism of an adult</tissue>
    </source>
</reference>
<protein>
    <submittedName>
        <fullName evidence="2">Uncharacterized protein</fullName>
    </submittedName>
</protein>
<evidence type="ECO:0000313" key="2">
    <source>
        <dbReference type="EMBL" id="RUS75086.1"/>
    </source>
</evidence>
<proteinExistence type="predicted"/>
<dbReference type="EMBL" id="RQTK01000773">
    <property type="protein sequence ID" value="RUS75086.1"/>
    <property type="molecule type" value="Genomic_DNA"/>
</dbReference>
<feature type="compositionally biased region" description="Polar residues" evidence="1">
    <location>
        <begin position="348"/>
        <end position="364"/>
    </location>
</feature>
<name>A0A433T0K7_ELYCH</name>
<dbReference type="Proteomes" id="UP000271974">
    <property type="component" value="Unassembled WGS sequence"/>
</dbReference>
<evidence type="ECO:0000313" key="3">
    <source>
        <dbReference type="Proteomes" id="UP000271974"/>
    </source>
</evidence>
<keyword evidence="3" id="KW-1185">Reference proteome</keyword>